<dbReference type="SUPFAM" id="SSF50978">
    <property type="entry name" value="WD40 repeat-like"/>
    <property type="match status" value="1"/>
</dbReference>
<dbReference type="GO" id="GO:0015031">
    <property type="term" value="P:protein transport"/>
    <property type="evidence" value="ECO:0007669"/>
    <property type="project" value="UniProtKB-KW"/>
</dbReference>
<dbReference type="Proteomes" id="UP000504640">
    <property type="component" value="Unplaced"/>
</dbReference>
<dbReference type="PANTHER" id="PTHR13923:SF23">
    <property type="entry name" value="PROTEIN TRANSPORT PROTEIN SEC31A"/>
    <property type="match status" value="1"/>
</dbReference>
<evidence type="ECO:0000259" key="20">
    <source>
        <dbReference type="Pfam" id="PF12931"/>
    </source>
</evidence>
<feature type="region of interest" description="Disordered" evidence="19">
    <location>
        <begin position="845"/>
        <end position="940"/>
    </location>
</feature>
<keyword evidence="21" id="KW-1185">Reference proteome</keyword>
<organism evidence="21 22">
    <name type="scientific">Sapajus apella</name>
    <name type="common">Brown-capped capuchin</name>
    <name type="synonym">Cebus apella</name>
    <dbReference type="NCBI Taxonomy" id="9515"/>
    <lineage>
        <taxon>Eukaryota</taxon>
        <taxon>Metazoa</taxon>
        <taxon>Chordata</taxon>
        <taxon>Craniata</taxon>
        <taxon>Vertebrata</taxon>
        <taxon>Euteleostomi</taxon>
        <taxon>Mammalia</taxon>
        <taxon>Eutheria</taxon>
        <taxon>Euarchontoglires</taxon>
        <taxon>Primates</taxon>
        <taxon>Haplorrhini</taxon>
        <taxon>Platyrrhini</taxon>
        <taxon>Cebidae</taxon>
        <taxon>Cebinae</taxon>
        <taxon>Sapajus</taxon>
    </lineage>
</organism>
<comment type="similarity">
    <text evidence="3">Belongs to the WD repeat SEC31 family.</text>
</comment>
<evidence type="ECO:0000256" key="8">
    <source>
        <dbReference type="ARBA" id="ARBA00022824"/>
    </source>
</evidence>
<dbReference type="PROSITE" id="PS50082">
    <property type="entry name" value="WD_REPEATS_2"/>
    <property type="match status" value="1"/>
</dbReference>
<dbReference type="InterPro" id="IPR024298">
    <property type="entry name" value="Sec16_Sec23-bd"/>
</dbReference>
<accession>A0A6J3ETT0</accession>
<feature type="compositionally biased region" description="Low complexity" evidence="19">
    <location>
        <begin position="993"/>
        <end position="1003"/>
    </location>
</feature>
<evidence type="ECO:0000313" key="21">
    <source>
        <dbReference type="Proteomes" id="UP000504640"/>
    </source>
</evidence>
<dbReference type="GO" id="GO:0005789">
    <property type="term" value="C:endoplasmic reticulum membrane"/>
    <property type="evidence" value="ECO:0007669"/>
    <property type="project" value="UniProtKB-SubCell"/>
</dbReference>
<evidence type="ECO:0000256" key="17">
    <source>
        <dbReference type="ARBA" id="ARBA00062896"/>
    </source>
</evidence>
<dbReference type="FunFam" id="2.130.10.10:FF:000009">
    <property type="entry name" value="Protein transport protein Sec31A isoform A"/>
    <property type="match status" value="1"/>
</dbReference>
<dbReference type="RefSeq" id="XP_032095659.1">
    <property type="nucleotide sequence ID" value="XM_032239768.1"/>
</dbReference>
<evidence type="ECO:0000256" key="3">
    <source>
        <dbReference type="ARBA" id="ARBA00009358"/>
    </source>
</evidence>
<keyword evidence="12" id="KW-0968">Cytoplasmic vesicle</keyword>
<evidence type="ECO:0000256" key="6">
    <source>
        <dbReference type="ARBA" id="ARBA00022574"/>
    </source>
</evidence>
<dbReference type="InterPro" id="IPR040251">
    <property type="entry name" value="SEC31-like"/>
</dbReference>
<feature type="compositionally biased region" description="Polar residues" evidence="19">
    <location>
        <begin position="881"/>
        <end position="891"/>
    </location>
</feature>
<dbReference type="InterPro" id="IPR001680">
    <property type="entry name" value="WD40_rpt"/>
</dbReference>
<gene>
    <name evidence="22" type="primary">SEC31A</name>
</gene>
<dbReference type="PANTHER" id="PTHR13923">
    <property type="entry name" value="SEC31-RELATED PROTEIN"/>
    <property type="match status" value="1"/>
</dbReference>
<evidence type="ECO:0000256" key="1">
    <source>
        <dbReference type="ARBA" id="ARBA00004299"/>
    </source>
</evidence>
<dbReference type="GO" id="GO:0005198">
    <property type="term" value="F:structural molecule activity"/>
    <property type="evidence" value="ECO:0007669"/>
    <property type="project" value="TreeGrafter"/>
</dbReference>
<evidence type="ECO:0000256" key="14">
    <source>
        <dbReference type="ARBA" id="ARBA00039468"/>
    </source>
</evidence>
<dbReference type="GO" id="GO:0030127">
    <property type="term" value="C:COPII vesicle coat"/>
    <property type="evidence" value="ECO:0007669"/>
    <property type="project" value="TreeGrafter"/>
</dbReference>
<dbReference type="GO" id="GO:0090110">
    <property type="term" value="P:COPII-coated vesicle cargo loading"/>
    <property type="evidence" value="ECO:0007669"/>
    <property type="project" value="TreeGrafter"/>
</dbReference>
<evidence type="ECO:0000256" key="16">
    <source>
        <dbReference type="ARBA" id="ARBA00043112"/>
    </source>
</evidence>
<dbReference type="Gene3D" id="1.20.940.10">
    <property type="entry name" value="Functional domain of the splicing factor Prp18"/>
    <property type="match status" value="1"/>
</dbReference>
<evidence type="ECO:0000256" key="13">
    <source>
        <dbReference type="ARBA" id="ARBA00025471"/>
    </source>
</evidence>
<dbReference type="FunFam" id="1.20.940.10:FF:000001">
    <property type="entry name" value="Protein transport protein Sec31A isoform A"/>
    <property type="match status" value="1"/>
</dbReference>
<evidence type="ECO:0000256" key="4">
    <source>
        <dbReference type="ARBA" id="ARBA00022448"/>
    </source>
</evidence>
<keyword evidence="11" id="KW-0472">Membrane</keyword>
<evidence type="ECO:0000256" key="5">
    <source>
        <dbReference type="ARBA" id="ARBA00022490"/>
    </source>
</evidence>
<evidence type="ECO:0000256" key="10">
    <source>
        <dbReference type="ARBA" id="ARBA00022927"/>
    </source>
</evidence>
<feature type="domain" description="Sec16 Sec23-binding" evidence="20">
    <location>
        <begin position="574"/>
        <end position="768"/>
    </location>
</feature>
<comment type="function">
    <text evidence="13">Component of the coat protein complex II (COPII) which promotes the formation of transport vesicles from the endoplasmic reticulum (ER). The coat has two main functions, the physical deformation of the endoplasmic reticulum membrane into vesicles and the selection of cargo molecules.</text>
</comment>
<evidence type="ECO:0000256" key="7">
    <source>
        <dbReference type="ARBA" id="ARBA00022737"/>
    </source>
</evidence>
<dbReference type="InterPro" id="IPR036322">
    <property type="entry name" value="WD40_repeat_dom_sf"/>
</dbReference>
<evidence type="ECO:0000256" key="19">
    <source>
        <dbReference type="SAM" id="MobiDB-lite"/>
    </source>
</evidence>
<dbReference type="CTD" id="22872"/>
<dbReference type="InterPro" id="IPR015943">
    <property type="entry name" value="WD40/YVTN_repeat-like_dom_sf"/>
</dbReference>
<dbReference type="GO" id="GO:0070971">
    <property type="term" value="C:endoplasmic reticulum exit site"/>
    <property type="evidence" value="ECO:0007669"/>
    <property type="project" value="TreeGrafter"/>
</dbReference>
<dbReference type="GeneID" id="116524462"/>
<name>A0A6J3ETT0_SAPAP</name>
<comment type="subunit">
    <text evidence="17">COPII is composed of at least 5 proteins: the SEC23/24 complex, the SEC13/31 complex and SAR1. SEC13 and SEC31 make a 2:2 tetramer that forms the edge element of the COPII outer coat. The tetramer self-assembles in multiple copies to form the complete polyhedral cage. Interacts (via WD 8) with SEC13. Interacts with PDCD6; interaction takes place in response to cytosolic calcium increase and leads to bridge together the BCR(KLHL12) complex and SEC31A, leading to monoubiquitination. Interacts with KLHL12.</text>
</comment>
<evidence type="ECO:0000256" key="12">
    <source>
        <dbReference type="ARBA" id="ARBA00023329"/>
    </source>
</evidence>
<feature type="compositionally biased region" description="Pro residues" evidence="19">
    <location>
        <begin position="901"/>
        <end position="914"/>
    </location>
</feature>
<keyword evidence="9" id="KW-0931">ER-Golgi transport</keyword>
<dbReference type="Pfam" id="PF12931">
    <property type="entry name" value="TPR_Sec16"/>
    <property type="match status" value="1"/>
</dbReference>
<feature type="repeat" description="WD" evidence="18">
    <location>
        <begin position="118"/>
        <end position="160"/>
    </location>
</feature>
<dbReference type="SMART" id="SM00320">
    <property type="entry name" value="WD40"/>
    <property type="match status" value="6"/>
</dbReference>
<evidence type="ECO:0000256" key="9">
    <source>
        <dbReference type="ARBA" id="ARBA00022892"/>
    </source>
</evidence>
<dbReference type="FunFam" id="1.25.40.1030:FF:000001">
    <property type="entry name" value="protein transport protein Sec31A isoform X3"/>
    <property type="match status" value="1"/>
</dbReference>
<feature type="compositionally biased region" description="Low complexity" evidence="19">
    <location>
        <begin position="955"/>
        <end position="972"/>
    </location>
</feature>
<evidence type="ECO:0000256" key="2">
    <source>
        <dbReference type="ARBA" id="ARBA00004406"/>
    </source>
</evidence>
<keyword evidence="5" id="KW-0963">Cytoplasm</keyword>
<dbReference type="AlphaFoldDB" id="A0A6J3ETT0"/>
<protein>
    <recommendedName>
        <fullName evidence="14">Protein transport protein Sec31A</fullName>
    </recommendedName>
    <alternativeName>
        <fullName evidence="16">SEC31-like protein 1</fullName>
    </alternativeName>
    <alternativeName>
        <fullName evidence="15">SEC31-related protein A</fullName>
    </alternativeName>
</protein>
<dbReference type="GO" id="GO:0007029">
    <property type="term" value="P:endoplasmic reticulum organization"/>
    <property type="evidence" value="ECO:0007669"/>
    <property type="project" value="TreeGrafter"/>
</dbReference>
<keyword evidence="7" id="KW-0677">Repeat</keyword>
<dbReference type="Gene3D" id="2.130.10.10">
    <property type="entry name" value="YVTN repeat-like/Quinoprotein amine dehydrogenase"/>
    <property type="match status" value="1"/>
</dbReference>
<feature type="compositionally biased region" description="Polar residues" evidence="19">
    <location>
        <begin position="1015"/>
        <end position="1027"/>
    </location>
</feature>
<reference evidence="22" key="1">
    <citation type="submission" date="2025-08" db="UniProtKB">
        <authorList>
            <consortium name="RefSeq"/>
        </authorList>
    </citation>
    <scope>IDENTIFICATION</scope>
    <source>
        <tissue evidence="22">Blood</tissue>
    </source>
</reference>
<keyword evidence="10" id="KW-0653">Protein transport</keyword>
<evidence type="ECO:0000256" key="15">
    <source>
        <dbReference type="ARBA" id="ARBA00041470"/>
    </source>
</evidence>
<feature type="region of interest" description="Disordered" evidence="19">
    <location>
        <begin position="793"/>
        <end position="833"/>
    </location>
</feature>
<proteinExistence type="inferred from homology"/>
<dbReference type="Gene3D" id="1.25.40.1030">
    <property type="match status" value="1"/>
</dbReference>
<feature type="region of interest" description="Disordered" evidence="19">
    <location>
        <begin position="955"/>
        <end position="1058"/>
    </location>
</feature>
<evidence type="ECO:0000256" key="11">
    <source>
        <dbReference type="ARBA" id="ARBA00023136"/>
    </source>
</evidence>
<keyword evidence="6 18" id="KW-0853">WD repeat</keyword>
<keyword evidence="4" id="KW-0813">Transport</keyword>
<comment type="subcellular location">
    <subcellularLocation>
        <location evidence="1">Cytoplasmic vesicle</location>
        <location evidence="1">COPII-coated vesicle membrane</location>
        <topology evidence="1">Peripheral membrane protein</topology>
        <orientation evidence="1">Cytoplasmic side</orientation>
    </subcellularLocation>
    <subcellularLocation>
        <location evidence="2">Endoplasmic reticulum membrane</location>
        <topology evidence="2">Peripheral membrane protein</topology>
    </subcellularLocation>
</comment>
<evidence type="ECO:0000313" key="22">
    <source>
        <dbReference type="RefSeq" id="XP_032095659.1"/>
    </source>
</evidence>
<evidence type="ECO:0000256" key="18">
    <source>
        <dbReference type="PROSITE-ProRule" id="PRU00221"/>
    </source>
</evidence>
<keyword evidence="8" id="KW-0256">Endoplasmic reticulum</keyword>
<sequence>MKLKEVDRTAMQAWSPAQNHPIYLATGTSAQQLDATFSTSASLEIFELDLSDPSLDMKSCATFSSSHRYHKLIWGPYKMDSKGDVSGVLIAGGENGNIILYDPSKIIAGEKDVVIAQNDKHTGPVRALDVNIFQTNLVASGANESEIYIWDLNNFATPMTPGAKTQPPEDISCIAWNRQVQHILASASPSGRATVWDLRKNEPIIKVSDHSNRMHCSGLAWHPDVATQMVLASEDDRLPVIQMWDLRFASSPLRVLENHARGILAIAWSMADPELLLSCGKDAKILCSNPNTGEVLYELPTNTQWCFDIQWCPRNPAVLSAASFDGRISVYSIMGGSTDRLRQKQVDKLSSSFGNLDPFGTGQPLPPLQIPQQTAQHSIVLPLKKPPKWIRRPVGASFSFGGKLVTFENVRMPSHQGAEQQQQQHHHVFISQVVTEKEFLSRSDQLQQAVQSQGFINYCQKKIDASQTEFEKNVWSFLKVNFEDDSRGKYLELLGYRKEDLGKKIALALNKVDGANVALKDSDQVAQSDGEASPAAEEQLLGEHIKEEKEESEFLPSSGGTFNISVSGDIDGLITQALLTGNFESAVDLCLHDNRMADAIILAIAGGQELLARTQKKYFAKSQSKITRLITAVVMKNWKEIVESCDLKNWREALAAVLTYAKPDEFSALCDLLGTRLENEGDSLLQTQACLCYICAGNVEKLVACWTKAQDGSHPLSLQDLIEKVVVLRKAVQLTQATDTSTVGVLLAAKMSQYANLLAAQGSIAAALAFLPDNTNQPNIMQLRDRLCRAQGEPMAGHESPKIPYEKQQVPKGRPGSVAGHHQMPRVQTQQYYPHVRIAPTVTTWSNKTPTALPSHPPAGSPSDTQGENPPPPGFLMHGNVNPNAASQLPTSPGHMHTQVPPYPQPQPYQPAQPYPFGTGGSAMYRPQQPVAPPTSNAYPNTPYISSASSYSGQSQLYAAQHQASSPTSSPATFPPPPSSGASFQHGGPGAPPSSSAYALPPGTTGTLPAASELPASQRTENQSIQDQAPVLEGPQNGWNDPPALNRVPKKKKHVQSLPTEKITKKPIPDEHLILKTTFEDLIQRCLSSATDPQTRRKLDDASKRLEFLYDKLREQTLSPTITSGLHNIARSIETRNYSEGLTMHTHIVSTSNFSETSAFMPVLKVVLTQANKLGV</sequence>